<dbReference type="PROSITE" id="PS00606">
    <property type="entry name" value="KS3_1"/>
    <property type="match status" value="4"/>
</dbReference>
<dbReference type="PROSITE" id="PS50075">
    <property type="entry name" value="CARRIER"/>
    <property type="match status" value="5"/>
</dbReference>
<evidence type="ECO:0000256" key="4">
    <source>
        <dbReference type="ARBA" id="ARBA00023315"/>
    </source>
</evidence>
<evidence type="ECO:0000313" key="11">
    <source>
        <dbReference type="Proteomes" id="UP001500691"/>
    </source>
</evidence>
<feature type="domain" description="Ketosynthase family 3 (KS3)" evidence="8">
    <location>
        <begin position="6031"/>
        <end position="6457"/>
    </location>
</feature>
<evidence type="ECO:0000256" key="5">
    <source>
        <dbReference type="PROSITE-ProRule" id="PRU01363"/>
    </source>
</evidence>
<feature type="compositionally biased region" description="Basic and acidic residues" evidence="6">
    <location>
        <begin position="451"/>
        <end position="460"/>
    </location>
</feature>
<dbReference type="InterPro" id="IPR013968">
    <property type="entry name" value="PKS_KR"/>
</dbReference>
<dbReference type="InterPro" id="IPR020841">
    <property type="entry name" value="PKS_Beta-ketoAc_synthase_dom"/>
</dbReference>
<dbReference type="InterPro" id="IPR016036">
    <property type="entry name" value="Malonyl_transacylase_ACP-bd"/>
</dbReference>
<dbReference type="SMART" id="SM00825">
    <property type="entry name" value="PKS_KS"/>
    <property type="match status" value="5"/>
</dbReference>
<gene>
    <name evidence="10" type="ORF">GCM10023100_77130</name>
</gene>
<evidence type="ECO:0000313" key="10">
    <source>
        <dbReference type="EMBL" id="GAA4584679.1"/>
    </source>
</evidence>
<dbReference type="CDD" id="cd08956">
    <property type="entry name" value="KR_3_FAS_SDR_x"/>
    <property type="match status" value="3"/>
</dbReference>
<evidence type="ECO:0000259" key="9">
    <source>
        <dbReference type="PROSITE" id="PS52019"/>
    </source>
</evidence>
<feature type="region of interest" description="C-terminal hotdog fold" evidence="5">
    <location>
        <begin position="7051"/>
        <end position="7188"/>
    </location>
</feature>
<feature type="domain" description="PKS/mFAS DH" evidence="9">
    <location>
        <begin position="3444"/>
        <end position="3730"/>
    </location>
</feature>
<feature type="active site" description="Proton donor; for dehydratase activity" evidence="5">
    <location>
        <position position="3650"/>
    </location>
</feature>
<feature type="region of interest" description="Disordered" evidence="6">
    <location>
        <begin position="7789"/>
        <end position="7810"/>
    </location>
</feature>
<dbReference type="Gene3D" id="1.10.1200.10">
    <property type="entry name" value="ACP-like"/>
    <property type="match status" value="5"/>
</dbReference>
<evidence type="ECO:0000259" key="8">
    <source>
        <dbReference type="PROSITE" id="PS52004"/>
    </source>
</evidence>
<feature type="domain" description="Ketosynthase family 3 (KS3)" evidence="8">
    <location>
        <begin position="21"/>
        <end position="447"/>
    </location>
</feature>
<dbReference type="InterPro" id="IPR032821">
    <property type="entry name" value="PKS_assoc"/>
</dbReference>
<feature type="compositionally biased region" description="Basic and acidic residues" evidence="6">
    <location>
        <begin position="7007"/>
        <end position="7020"/>
    </location>
</feature>
<keyword evidence="1" id="KW-0596">Phosphopantetheine</keyword>
<feature type="domain" description="PKS/mFAS DH" evidence="9">
    <location>
        <begin position="6908"/>
        <end position="7188"/>
    </location>
</feature>
<feature type="domain" description="PKS/mFAS DH" evidence="9">
    <location>
        <begin position="5216"/>
        <end position="5488"/>
    </location>
</feature>
<dbReference type="InterPro" id="IPR049900">
    <property type="entry name" value="PKS_mFAS_DH"/>
</dbReference>
<dbReference type="InterPro" id="IPR018201">
    <property type="entry name" value="Ketoacyl_synth_AS"/>
</dbReference>
<dbReference type="InterPro" id="IPR009081">
    <property type="entry name" value="PP-bd_ACP"/>
</dbReference>
<dbReference type="InterPro" id="IPR020807">
    <property type="entry name" value="PKS_DH"/>
</dbReference>
<feature type="domain" description="Carrier" evidence="7">
    <location>
        <begin position="978"/>
        <end position="1053"/>
    </location>
</feature>
<dbReference type="PROSITE" id="PS52019">
    <property type="entry name" value="PKS_MFAS_DH"/>
    <property type="match status" value="3"/>
</dbReference>
<dbReference type="SMART" id="SM00826">
    <property type="entry name" value="PKS_DH"/>
    <property type="match status" value="3"/>
</dbReference>
<dbReference type="SUPFAM" id="SSF47336">
    <property type="entry name" value="ACP-like"/>
    <property type="match status" value="5"/>
</dbReference>
<evidence type="ECO:0000256" key="1">
    <source>
        <dbReference type="ARBA" id="ARBA00022450"/>
    </source>
</evidence>
<evidence type="ECO:0000256" key="2">
    <source>
        <dbReference type="ARBA" id="ARBA00022553"/>
    </source>
</evidence>
<dbReference type="Pfam" id="PF00550">
    <property type="entry name" value="PP-binding"/>
    <property type="match status" value="5"/>
</dbReference>
<feature type="active site" description="Proton acceptor; for dehydratase activity" evidence="5">
    <location>
        <position position="6940"/>
    </location>
</feature>
<dbReference type="Gene3D" id="3.40.366.10">
    <property type="entry name" value="Malonyl-Coenzyme A Acyl Carrier Protein, domain 2"/>
    <property type="match status" value="5"/>
</dbReference>
<feature type="region of interest" description="Disordered" evidence="6">
    <location>
        <begin position="451"/>
        <end position="483"/>
    </location>
</feature>
<feature type="domain" description="Ketosynthase family 3 (KS3)" evidence="8">
    <location>
        <begin position="1071"/>
        <end position="1497"/>
    </location>
</feature>
<dbReference type="Gene3D" id="3.30.70.3290">
    <property type="match status" value="5"/>
</dbReference>
<feature type="domain" description="Ketosynthase family 3 (KS3)" evidence="8">
    <location>
        <begin position="2570"/>
        <end position="2996"/>
    </location>
</feature>
<dbReference type="CDD" id="cd00833">
    <property type="entry name" value="PKS"/>
    <property type="match status" value="5"/>
</dbReference>
<dbReference type="InterPro" id="IPR042104">
    <property type="entry name" value="PKS_dehydratase_sf"/>
</dbReference>
<dbReference type="PROSITE" id="PS52004">
    <property type="entry name" value="KS3_2"/>
    <property type="match status" value="5"/>
</dbReference>
<proteinExistence type="predicted"/>
<keyword evidence="4" id="KW-0012">Acyltransferase</keyword>
<feature type="compositionally biased region" description="Basic and acidic residues" evidence="6">
    <location>
        <begin position="3543"/>
        <end position="3554"/>
    </location>
</feature>
<dbReference type="InterPro" id="IPR049551">
    <property type="entry name" value="PKS_DH_C"/>
</dbReference>
<feature type="compositionally biased region" description="Low complexity" evidence="6">
    <location>
        <begin position="461"/>
        <end position="472"/>
    </location>
</feature>
<dbReference type="SMART" id="SM00822">
    <property type="entry name" value="PKS_KR"/>
    <property type="match status" value="4"/>
</dbReference>
<feature type="active site" description="Proton acceptor; for dehydratase activity" evidence="5">
    <location>
        <position position="5248"/>
    </location>
</feature>
<feature type="region of interest" description="C-terminal hotdog fold" evidence="5">
    <location>
        <begin position="5349"/>
        <end position="5488"/>
    </location>
</feature>
<dbReference type="Pfam" id="PF16197">
    <property type="entry name" value="KAsynt_C_assoc"/>
    <property type="match status" value="5"/>
</dbReference>
<feature type="region of interest" description="N-terminal hotdog fold" evidence="5">
    <location>
        <begin position="5216"/>
        <end position="5337"/>
    </location>
</feature>
<keyword evidence="11" id="KW-1185">Reference proteome</keyword>
<evidence type="ECO:0000256" key="6">
    <source>
        <dbReference type="SAM" id="MobiDB-lite"/>
    </source>
</evidence>
<feature type="region of interest" description="Disordered" evidence="6">
    <location>
        <begin position="6998"/>
        <end position="7020"/>
    </location>
</feature>
<feature type="domain" description="Carrier" evidence="7">
    <location>
        <begin position="4242"/>
        <end position="4317"/>
    </location>
</feature>
<dbReference type="InterPro" id="IPR016035">
    <property type="entry name" value="Acyl_Trfase/lysoPLipase"/>
</dbReference>
<dbReference type="EMBL" id="BAABFF010000001">
    <property type="protein sequence ID" value="GAA4584679.1"/>
    <property type="molecule type" value="Genomic_DNA"/>
</dbReference>
<evidence type="ECO:0000256" key="3">
    <source>
        <dbReference type="ARBA" id="ARBA00022679"/>
    </source>
</evidence>
<dbReference type="Pfam" id="PF22953">
    <property type="entry name" value="SpnB_Rossmann"/>
    <property type="match status" value="2"/>
</dbReference>
<dbReference type="InterPro" id="IPR001227">
    <property type="entry name" value="Ac_transferase_dom_sf"/>
</dbReference>
<feature type="active site" description="Proton acceptor; for dehydratase activity" evidence="5">
    <location>
        <position position="3476"/>
    </location>
</feature>
<dbReference type="SUPFAM" id="SSF55048">
    <property type="entry name" value="Probable ACP-binding domain of malonyl-CoA ACP transacylase"/>
    <property type="match status" value="5"/>
</dbReference>
<dbReference type="InterPro" id="IPR049552">
    <property type="entry name" value="PKS_DH_N"/>
</dbReference>
<dbReference type="InterPro" id="IPR020806">
    <property type="entry name" value="PKS_PP-bd"/>
</dbReference>
<dbReference type="InterPro" id="IPR036736">
    <property type="entry name" value="ACP-like_sf"/>
</dbReference>
<sequence length="7824" mass="815895">MVESERNGTGNRAGSASADSAGDIAVIGLACRLPGAADPGAFWRLLSEGADAITDVPPDRWDGAAVADADPSEPGRTDIRRGGFLDRVGHFDAGFFGLSPKEAAAMDPQQRLVLELAWEALEDAHVRPGTLRSTRTGVFVGAIWDDYATLHHRSGLTAISPHTVTGLHRSIIANRVSYFLGLHGPSLTVDSGQSSSLVSVHLACESLRKGESTVALAGGVSLNLVPESTLGAAKFGGLSPDGRCFTFDARANGYVRGEGGGIVVLKPLARAVADGDPVYCVIRGSAVNNDGGGDGLTVPLRSGQEQVLGLACERAGVDPAHIGYVELHGTGTKVGDPVEAAALGAVLGTGRAPGNPLRVGSAKTNVGHLEGAAGITGLLKTALALHHRELPASLNFETPNPAIPLDRLNLRVQTEHSAWAAEEGRPLLAGVSSFGMGGTNCHIVLAEHRETADPDAEDSKGTGVPGTEVPGTGKPGIDGSGTRTAATCWPLSARTASALRGQAAALLAHTEAHPALALPDVGRSLAMGRTAFEHRAVVVGENREDFLRALRALSTDGVDAALTTGRTAPRGELAFLFSGQGSQRAGMGRELAQTVPAFATALDDVCAHLDPLLPRPLREVMFAAEGTEEAAELDRTLYTQTSLFALEVALFRALESWGITPDVLMGHSIGELAAAHVAGVLSLADACTLVAARGRLMQPLPAGGAMIAVQATEDEVRDRIGAHADHVSIAALNGPDSVVVSGDEDLVTGIADAFAALGRKTSRLRVSHAFHSPHMEPMLAEFREVAESLAFHAPRIPIVSNVTGRLAAKLPAYEGCDAAYWVRHVREAVRFADGVARLDEQGVRTYLELGPGGVLTSMARAGADGDSLFVPALRARRPETSALLTAVAALHVHGLEPDWDALFGGGRGTHRKVALPTYAFERQRYWLDGATTALATTAPSTGQAPADPQPDAVAETDTAPLGALGRRLAELPESAREEAVLDLVRAHVAAVLGHAEARQVESEWTFKDLGFDSLSSVELRNQLDAATGLRLPSGLLFDHPTPAALARHLATRSLGAEDTTDRTPTTAADPDEPIAIVAMSCRLPGGISSPEDLWRLLASGGDAVSGFPTDRGWDVEALWDPEPGTPGKSSTRYGGFLRGAADFDAAFFGISPREAAAIDPQQRLVLETAWEAIERAGIDPATLRGSRAGVFIGATAQDYGPRLHEPVDEAGGYLLTGTTTSVASGRVAYSFGLEGPAVTVDTACSSSLVALHLAVQSLRGGECTMALAGGVTVMSTPGMFVEFSRQGGLSADGRCKAFAAGADGTGWAEGVAMLLVERLSDARRNGHQVLAVIRGSAVNQDGASNGLTAPNGPSQQRVIRQALAAAGLTPADVDAVEAHGTGTKLGDPIEAEALIATYGQERSQDRPLWLGSLKSNIGHTQAAAGVAGVIKMVMAMRHGLLPQTLHVDEPTPHVDWSASDVRLLTEAVEWPAGGPPRRAAVSSFGISGTNAHLIVEQAPGTPEESPAPGSGAVVPWLLSAKNDTALREQAARLLSYLDDEGAGVRPEDVAFSLATSRAVLERRATVVGMELGKFRHGLETVVSGAAPVGGAVGGKVAFLFSGQGSQRLGMGRELYASYPVFATAYDEVCALLDIEVDVEAETLHQTGVTQPALFAVEVALFRLLESWGVRPDYVAGHSVGEIAAAHVAGVLSLEDAVRLVSARARLMQALPGGGAMVAVQATEEEVLPYLTDGVGIAAINGPSSVVVSGVEDAVLAVAELFAGQGRKTSRLKVSHAFHSPLMDPMLEEFGEVVGGLAFNKPRIPVVSNLTGRLAEPYTPSYWVRHVREAVRFADGVRTLHELGVGTFVEIGPGGVLSGMAQGCADDIVTVPVLRGDRPEPRAVVAALAELHVSGTAVDWRAFFPDARRVDLPTYAFQRERYWLDVPRTATAGLPEASDAEFWDSVESEDPASLGALLGLEPTELDVVAPKLSAWRRQRRERSVADGWRYRITWQPLADPVGAAPSGTWLYVVPEETAWTEAMRAGLTELGVTLVPFTMAEDTDRDALARALAEAECERADGVLFAAAPVLADAGTDALHRLVLLVQALGDAGIEAPLWCLTSGAVSTGPADPLTDPAAARLWGLGRIVALEQPQLWGGLVDLPAEPDPRALACLAGLLDQSDEDQVAVRPSGVSVRRLVRAPRSAAPADTAWSPRGTVLVTGGTGALGGHVARWLAGAGAEHLVLISRRGPEAPGAAELTSELEELGARVTVAACDAADRDALAELFARHTVNAVVHTAGVLDDGLIDSLTPERLDGVLRPKADAALHLHELTRDREDLDAFVLFSSMTGVWGNGGQGAYGAANAFLDALAEQRRSQGLPALAVAWGPWADGGMADGAAGDHLRRRGVRPIAALPAISALHAALTGGETSVTVADVDWDRFVPAFAGPRPCPLLHGVPEAREALEARARAARSTEVPASALVRRLLDATPGDRVRILLDLVRERAAMVLGHTGKGAFEADRTFRETGFDSLTAVELRHRLSTATGLALPATLVFDHPTPTALARHLSDELLGRHGTETAVPHAVAAVAADEPLAIVSMSCRFPGGVRTPEDLWELLSSGRDAMSGFPTDRGWDLDAIYDPDPERPGTTYTREGGFIEGADRFDAGLFGISPREALAMDPQQRLLLETAWEAFERAGIAPASVRASRTGVFIGTNGQDYANGLRNAPEEIEGYALTGKAASVVSGRISYTFGLEGPAVTVDTACSSSLVALHLAAQALRGGECSMALVGGVTVMTTPDLFVEFSRQRGLSADGRCKAFAAGADGTGWGEGVGLLLVERLSDARRNGHQVLAVVRGSAVNQDGASNGLTAPNGPSQQRVIRQALASAGLTPADVDAVEAHGTGTKLGDPIEAQALLATYGREHSADRPVWLGSVKSNIGHTQAAAGVAGVIKMVLALRHGTLPRTLHVDEPTGHVDWSAGTVRLLTEPVPWPGTAGPRRAAVSSFGIGGTNAHTILEEAPATTAAEPAREHRPVPVPWVLSAKTETALRAQAERLLAFATDDVSPVDTGFSTATTRSALEHRAAVIGTDPAELRTGLAALAAGEPAANVITGRAHATGKVAFLFSGQGSQRLGMGRELYEAYPVFAAAFDEVCAVLDAPVDVDSEELHQTGSTQPALFAVEVALFRLLESWGVRPDYVAGHSVGEIAAAHVAGVLSLEDAARLVSARARLMQALPAGGAMVAVQAIEDEVLPYLTDGVGIAAINGPSSVVVSGVEDAVLAVAELFAGQGRKTSRLKVSHAFHSPLMDPMLEEFGEVVGGLVFNEPRIPVVSNLTGRLAEPYTPSYWVRHVREAVRFADGVRTLHELGVGTFVEIGPGGVLSGMAQGCVEDIVTVPVLRADRPEAQALTTAYTQLHVTGIELDWEAFFPGARRVDLPTYAFQRERYWLNAPAPTGDMSAVGQGAAGHPLLGAAVPLADGDGHLLTGRLSAHTHPWLMDHAVSGVALLPGTAFVELAVTAADAVGCDLLEELTLETPLLMPERGGVALQVRVGADDGTGRRPLTVHSRTDDGDAPVHQDDPARAWIRHASGSLTVAAEEPMDDSLAAWPPADAEPIDVDGFYDRLAGMALDYGPVFQGLRAAWRAGDDFFAEVELPGADGMDASAYGLHPALFDAALHTVWLGAVEPDDGTGHGLLPFAWSGVRLAAAGASALRVKVSRAGTSTVSLLLADGTGEPVARIDSLTLRPVPADQLRAGSGSDDTVFGLEWTPLGLPSALPSVPDGIRIEPYEDLAALRDADSPAVMATEGAAEAATEGAAEAGAEAPADAVIVPCPTGTATDLATRAREVTYAVLELLQWWLAEERPARLVLVTRTGDLAQAAVRGLVRSAQTENPDRLVLVEASTEAATGSGADHTGPAQFLPGLAHVLPGLLASGEPQALVRADGEIRVPRLARVATPDAEPQVPALGTGTVLLTGASGGLGGLLARHLVAEHGVRNLLLVSRRGGDAPGAAELTADLTARGADVTWAACDVADRDAVRALLTGPGQNLSAIVHTAGVLDDGIIGSLTPDRLDAVFRPKVDAALNLHDLAAELCGDLSAFVLFSSVAGTLGTPGQGNYAAANTFLDALAEHRRALGLRATSLAWGLWAQDSESAMTGGLDHTDLTRIKRMGLAPIPAADGLRMFDTALATDRAAVAPIRLDTSAFRDGQGQFREGQGQFREGQGQPVPSVLRGLVRITPVRRTARTAPKGSLGQRLAGLPVAEREQVVLDLVRGEVAAVLGHSGARSVGADDAFKDIGFDSLTAVELRNRLNSAVGMRLPATLIFDYPNPLTLARFLTAEAAGSDAAAATAPETRPVSGTTADDPIAIVGMACRYPGDVRSPEDLWQLVRSGRDAVSGFPEDRGWDVAKLYDPNPDQWGTSYTREGGFLRDAADFDAEFFGISPREALAMDPQQRLLLETSWEAFERAGIDPATVRGSRTGVFAGVMYHDYGGRVHTSPAGLEGYLVNGSAGSVASGRVSYTFGLEGPAVTVDTACSSSLVALHLAAQALRSGECSMALVGGVTVMAGPSVFVEFSRQRGLSTDGRCKAFSAGADGTGWAEGAGMLLVERLSDARRNGHQVLAVVRGTAVNQDGASNGLTAPNGPSQQRVIRQALANAGVSSDQVDAVEAHGTGTRLGDPIEAQALIATYGQERSEGRPLWLGSLKSNIGHAQAAAGVGGVIKMVMAMRHGVLPQTLHVDEPTPHVDWSAGDVRLLTEAVEWPAHNGPRRAAVSSFGVSGTNAHVIVEQAPGVAGETPAPASGAVVPWVLSAKSDTALREQASRLLSFLDTEGVESTEDTELRPEDVALSLATSRAALERRAVVVGANLAELRRELEALASGAASVGGAVGGKVGFLFSGQGSQRLGMGRELYEAFPVFAAAYDEVCGLLDGPVDVDSEELHQTGSTQPALFAVEVALFRLLDSWGVRPDYVAGHSVGEIAAAHVAGVLSLEDAAKLVSARARLMQALPGGGAMVAVQATEEEVLPYLTDGVGIAAINGPQSVVVSGVEDSVAAIGEVFREQGRKTSRLKVSHAFHSPLMEPMLEEFGEVVGGLVFNEARIPVVSNLTGRLAEPYTAAYWVRHVREAVRFADGVRTLHELGVGTFVEIGPGGVLSALAQGCADDIVTVPTLRADRPEPYAITAALGSLHTYGVSLDWQALLPGARRIDLPTYAFQRERFWLDVPRVSGDVRAAGLGAADHPLLGAAIMTADSDGVLLTGLLSLETHPWLADHAVHGTVLLPGTAFVELAIRAGDETGCGWLEDLTLELPLIVPESGGVTLQVAAGAEDESGRRQLSVHSRTGDGPWLRHATGVLSSAAAPSAVDIGAWPPAGAEAVDLTAFYEGLAAVGLDYGPLFQGLRSVWRGGDDVYAEVELPEESAAEATAFALHPALLDAALHALAAGGLVSLDDGPALPFAWSGVFVHAAGAAMVRVKLSRTATGSITLAVADGAGEPVASVESLSLRTVSTEQLRDAGDGEQLFGMEWTPLSLPSATEASAIETFVDFDALREAEGTPETVVVPCPAGSGAETDRVHSVHSVTDDVLALVQWWLARERAGRLVLVTRPGDLAHAAVWGLVRSAQSENPDRFVLAEAEDTDDVVRVLPAVLASDEPQFAIRGGEVFVPRLAKATGAATETATGTAIRTPDFGAGPVLLTGASGALGGLVARHLVAEHGVRSLLLLSRRGAEAPGAVELEAELTAWGAEVSWASCDAADRDALADVLSGTPVTAVVHTAGVLDDGVIASLTPERMEKVLRPKVDAVLNLHELTGELTAFVMFSSVSGILGSAGQGNYAAANTFLDAFAESRRAQGLPATSLAWGLWEQGGGMADRLDQADLTRLKRVGLAPIAVDEGLRLFDTALALDRATVAPLRLDLGGLQGTVPPILRGLRGPVRGTARRTARSAPKGALGERLAGLPAAEREHVVLDLVRGEVAAVLGHSSAQAVQPEHAFQDAGFDSLTSVELRNRLNAATGLRLPATLVFDHPTPLALSRFLLAETLGVQERPETAVAAVTGTDEPIAIVGMACRFPGDVRSPEDLWRLVASGGDAISGFPENRGWDVENLYDPDPDRSGKSYVRHGGFLHEAAEFDPAFFGISPREALAMDPQQRLLLETSWEAFERAGIDPATVRGSRTGVFAGVMYHDYGARVKTPGEGMDAYLGSGSAGSIASGRVSYTFGLEGPAVTVDTACSSSLVALHLAAQALRSGECSMALVGGVTVMATPSTFVEFSRQRGLSADGRCKAFSAGADGTGWAEGAGMLLVERLSDARRNGHQVLAVVRGTAVNQDGASNGLTAPNGPSQQRVIRQALANAGVSSDQVDAVEAHGTGTRLGDPIEAQALIATYGQERSEDRPLWLGSLKSNIGHAQAAAGVGGVIKMVMAMRHGVLPQTLHVDEPTPHVDWSAGDVRLLTEAVEWPAHNGPRRAAVSSFGISGTNAHVIVEQTPDSAESAPEPEPDAVVPLVLSAKSDTALRAQAERLLSLASTTDLRPADLAFSLATTRSAMEYRAAVVGENRDELLDGLHAFTAGAASNRIITGEPGSGGKVGFLFSGQGSQRLGMGRELYDTFPVFAAAYDEVCAALDGPVDVDSEELDQTGSTQPALFAVEVALFRLLKSWGVRPDYVAGHSVGEIAAAHVAGVLSLEDAARLVSARAALMQALPGGGAMVAVQATEDEVLPYLTEQVGIAAINGPQSVVVSGVEDAAVAIGEVFREQGRKTSRLKVSHAFHSPLMEPMLEEFGQAIEGLTFNEPRIPVVSNLTGRLAEPYTPSYWVRHVREAVRFADGVRTLHELGVGTFVEIGPGGVLSALAQGCVDDIVTVPVVRADRPEPQAVVTALAELYVHGVSPDWRAVFPGARRVDLPTYAFQYERFWLEAPEEFSGGAAAAGLGLGAAEHPLAGAVVALPGAGGFLVTGRLSLRTHPWLADHTVMGRVLLPGTALVELAVRAGDEAGCAQVEDLTLEAPLIVPDQGGVAVQVWVGPEEESGRRALSVHSRPDDAPDDARDDTPWVRHAVGYLTDELPDPPHGMDLGAWPPAAAEPVDLSGFYEGLDGLGLGYGPAFRGLRSVWRSGDDVLAEVALPEDTEADAFAVHPALLDAALHAIGAGGLVPVTDGPLLPFAWSEVGVRATGAAALRVKASRTGTDAVSLTVADASGALVATVGSLSLRPVSREQLLAAGDSGGRADDSLFGLAWQPVALVEGDAPLDVRVYPDLVALSAALPETETETETGSENESGTELVTVVPCPETPGTPTADRVHAIASEVLALAQSWSARERAGRLVLVTRPGDLAHAAVWGLVRSAQSENPDRFVLAEAEDTDDVVRVLPAVLAADEPQFAVHDGEVRVPRLVRTTGALGDAPDLAAGTVLVTGASGALGGLVARHLVSEHKVRRLLLASRRGADAPGAAELAAELTALGAEITWAACDIADRETVASMLDGLGGQALSAVVHTAGVLDDGVIGSVTPERMREVFRPKVDAVLNLHECTRDMGLAAFVVFSSVAGLIGSAGQASYAAANSFLDAFSAHRRRAGLPATSLAWGVWEQSGAMTDGLAAADRARMARSGVLPLPTGEGLRLFDAALASDAAVLAPVRLDTGALRGGEAPPVLRALAPAPAGRRAVQAANSATSAGSSASAHGPSLAERLAELPEGEGEKTVLDLVRAEVAAVLGHASDRTVRPEHAFQDLGFDSLTAVELRNRLNRTTGLRLPATLVFDHPTPVLLARHVFTEIAGAAEPALVDSLLADLDNVEQELVTKLAASEARDRILVKLQEVLLIAGGSGKTSDQEIPGTSSSDLESATDDEVFDLLGKEFGIS</sequence>
<dbReference type="Pfam" id="PF02801">
    <property type="entry name" value="Ketoacyl-synt_C"/>
    <property type="match status" value="5"/>
</dbReference>
<dbReference type="SUPFAM" id="SSF52151">
    <property type="entry name" value="FabD/lysophospholipase-like"/>
    <property type="match status" value="5"/>
</dbReference>
<dbReference type="Gene3D" id="3.40.50.720">
    <property type="entry name" value="NAD(P)-binding Rossmann-like Domain"/>
    <property type="match status" value="4"/>
</dbReference>
<dbReference type="Pfam" id="PF00109">
    <property type="entry name" value="ketoacyl-synt"/>
    <property type="match status" value="5"/>
</dbReference>
<feature type="domain" description="Carrier" evidence="7">
    <location>
        <begin position="7664"/>
        <end position="7739"/>
    </location>
</feature>
<dbReference type="Proteomes" id="UP001500691">
    <property type="component" value="Unassembled WGS sequence"/>
</dbReference>
<dbReference type="SMART" id="SM00823">
    <property type="entry name" value="PKS_PP"/>
    <property type="match status" value="5"/>
</dbReference>
<evidence type="ECO:0000259" key="7">
    <source>
        <dbReference type="PROSITE" id="PS50075"/>
    </source>
</evidence>
<dbReference type="PANTHER" id="PTHR43775:SF51">
    <property type="entry name" value="INACTIVE PHENOLPHTHIOCEROL SYNTHESIS POLYKETIDE SYNTHASE TYPE I PKS1-RELATED"/>
    <property type="match status" value="1"/>
</dbReference>
<dbReference type="InterPro" id="IPR041618">
    <property type="entry name" value="PKS_DE"/>
</dbReference>
<dbReference type="Pfam" id="PF00698">
    <property type="entry name" value="Acyl_transf_1"/>
    <property type="match status" value="5"/>
</dbReference>
<dbReference type="InterPro" id="IPR055123">
    <property type="entry name" value="SpnB-like_Rossmann"/>
</dbReference>
<feature type="region of interest" description="N-terminal hotdog fold" evidence="5">
    <location>
        <begin position="6908"/>
        <end position="7037"/>
    </location>
</feature>
<reference evidence="11" key="1">
    <citation type="journal article" date="2019" name="Int. J. Syst. Evol. Microbiol.">
        <title>The Global Catalogue of Microorganisms (GCM) 10K type strain sequencing project: providing services to taxonomists for standard genome sequencing and annotation.</title>
        <authorList>
            <consortium name="The Broad Institute Genomics Platform"/>
            <consortium name="The Broad Institute Genome Sequencing Center for Infectious Disease"/>
            <person name="Wu L."/>
            <person name="Ma J."/>
        </authorList>
    </citation>
    <scope>NUCLEOTIDE SEQUENCE [LARGE SCALE GENOMIC DNA]</scope>
    <source>
        <strain evidence="11">JCM 13278</strain>
    </source>
</reference>
<dbReference type="NCBIfam" id="NF045894">
    <property type="entry name" value="PKS_plus_SDR"/>
    <property type="match status" value="1"/>
</dbReference>
<feature type="region of interest" description="Disordered" evidence="6">
    <location>
        <begin position="3534"/>
        <end position="3554"/>
    </location>
</feature>
<accession>A0ABP8TBX1</accession>
<organism evidence="10 11">
    <name type="scientific">Actinocorallia cavernae</name>
    <dbReference type="NCBI Taxonomy" id="328075"/>
    <lineage>
        <taxon>Bacteria</taxon>
        <taxon>Bacillati</taxon>
        <taxon>Actinomycetota</taxon>
        <taxon>Actinomycetes</taxon>
        <taxon>Streptosporangiales</taxon>
        <taxon>Thermomonosporaceae</taxon>
        <taxon>Actinocorallia</taxon>
    </lineage>
</organism>
<dbReference type="SMART" id="SM00827">
    <property type="entry name" value="PKS_AT"/>
    <property type="match status" value="5"/>
</dbReference>
<dbReference type="InterPro" id="IPR006162">
    <property type="entry name" value="Ppantetheine_attach_site"/>
</dbReference>
<dbReference type="SUPFAM" id="SSF51735">
    <property type="entry name" value="NAD(P)-binding Rossmann-fold domains"/>
    <property type="match status" value="8"/>
</dbReference>
<dbReference type="CDD" id="cd08952">
    <property type="entry name" value="KR_1_SDR_x"/>
    <property type="match status" value="1"/>
</dbReference>
<protein>
    <recommendedName>
        <fullName evidence="12">SDR family NAD(P)-dependent oxidoreductase</fullName>
    </recommendedName>
</protein>
<dbReference type="InterPro" id="IPR014043">
    <property type="entry name" value="Acyl_transferase_dom"/>
</dbReference>
<dbReference type="InterPro" id="IPR014030">
    <property type="entry name" value="Ketoacyl_synth_N"/>
</dbReference>
<keyword evidence="2" id="KW-0597">Phosphoprotein</keyword>
<feature type="active site" description="Proton donor; for dehydratase activity" evidence="5">
    <location>
        <position position="5410"/>
    </location>
</feature>
<dbReference type="Pfam" id="PF18369">
    <property type="entry name" value="PKS_DE"/>
    <property type="match status" value="1"/>
</dbReference>
<feature type="region of interest" description="N-terminal hotdog fold" evidence="5">
    <location>
        <begin position="3444"/>
        <end position="3576"/>
    </location>
</feature>
<dbReference type="Gene3D" id="3.40.47.10">
    <property type="match status" value="5"/>
</dbReference>
<dbReference type="InterPro" id="IPR016039">
    <property type="entry name" value="Thiolase-like"/>
</dbReference>
<dbReference type="SUPFAM" id="SSF53901">
    <property type="entry name" value="Thiolase-like"/>
    <property type="match status" value="5"/>
</dbReference>
<evidence type="ECO:0008006" key="12">
    <source>
        <dbReference type="Google" id="ProtNLM"/>
    </source>
</evidence>
<feature type="active site" description="Proton donor; for dehydratase activity" evidence="5">
    <location>
        <position position="7110"/>
    </location>
</feature>
<dbReference type="Gene3D" id="3.10.129.110">
    <property type="entry name" value="Polyketide synthase dehydratase"/>
    <property type="match status" value="3"/>
</dbReference>
<feature type="domain" description="Carrier" evidence="7">
    <location>
        <begin position="2475"/>
        <end position="2550"/>
    </location>
</feature>
<dbReference type="Pfam" id="PF14765">
    <property type="entry name" value="PS-DH"/>
    <property type="match status" value="3"/>
</dbReference>
<dbReference type="InterPro" id="IPR050091">
    <property type="entry name" value="PKS_NRPS_Biosynth_Enz"/>
</dbReference>
<comment type="caution">
    <text evidence="10">The sequence shown here is derived from an EMBL/GenBank/DDBJ whole genome shotgun (WGS) entry which is preliminary data.</text>
</comment>
<dbReference type="InterPro" id="IPR057326">
    <property type="entry name" value="KR_dom"/>
</dbReference>
<name>A0ABP8TBX1_9ACTN</name>
<feature type="domain" description="Ketosynthase family 3 (KS3)" evidence="8">
    <location>
        <begin position="4339"/>
        <end position="4765"/>
    </location>
</feature>
<dbReference type="Gene3D" id="6.10.140.1830">
    <property type="match status" value="1"/>
</dbReference>
<feature type="domain" description="Carrier" evidence="7">
    <location>
        <begin position="5938"/>
        <end position="6013"/>
    </location>
</feature>
<dbReference type="Pfam" id="PF08659">
    <property type="entry name" value="KR"/>
    <property type="match status" value="4"/>
</dbReference>
<dbReference type="PROSITE" id="PS00012">
    <property type="entry name" value="PHOSPHOPANTETHEINE"/>
    <property type="match status" value="5"/>
</dbReference>
<keyword evidence="3" id="KW-0808">Transferase</keyword>
<feature type="region of interest" description="C-terminal hotdog fold" evidence="5">
    <location>
        <begin position="3589"/>
        <end position="3730"/>
    </location>
</feature>
<dbReference type="SMART" id="SM01294">
    <property type="entry name" value="PKS_PP_betabranch"/>
    <property type="match status" value="4"/>
</dbReference>
<dbReference type="Pfam" id="PF21089">
    <property type="entry name" value="PKS_DH_N"/>
    <property type="match status" value="3"/>
</dbReference>
<dbReference type="InterPro" id="IPR036291">
    <property type="entry name" value="NAD(P)-bd_dom_sf"/>
</dbReference>
<dbReference type="RefSeq" id="WP_346081698.1">
    <property type="nucleotide sequence ID" value="NZ_BAABFF010000001.1"/>
</dbReference>
<dbReference type="PANTHER" id="PTHR43775">
    <property type="entry name" value="FATTY ACID SYNTHASE"/>
    <property type="match status" value="1"/>
</dbReference>
<dbReference type="InterPro" id="IPR014031">
    <property type="entry name" value="Ketoacyl_synth_C"/>
</dbReference>